<organism evidence="1 2">
    <name type="scientific">Echinostoma caproni</name>
    <dbReference type="NCBI Taxonomy" id="27848"/>
    <lineage>
        <taxon>Eukaryota</taxon>
        <taxon>Metazoa</taxon>
        <taxon>Spiralia</taxon>
        <taxon>Lophotrochozoa</taxon>
        <taxon>Platyhelminthes</taxon>
        <taxon>Trematoda</taxon>
        <taxon>Digenea</taxon>
        <taxon>Plagiorchiida</taxon>
        <taxon>Echinostomata</taxon>
        <taxon>Echinostomatoidea</taxon>
        <taxon>Echinostomatidae</taxon>
        <taxon>Echinostoma</taxon>
    </lineage>
</organism>
<keyword evidence="2" id="KW-1185">Reference proteome</keyword>
<dbReference type="GO" id="GO:0006120">
    <property type="term" value="P:mitochondrial electron transport, NADH to ubiquinone"/>
    <property type="evidence" value="ECO:0007669"/>
    <property type="project" value="TreeGrafter"/>
</dbReference>
<dbReference type="PANTHER" id="PTHR10513:SF15">
    <property type="entry name" value="NADH DEHYDROGENASE [UBIQUINONE] 1 ALPHA SUBCOMPLEX SUBUNIT 10, MITOCHONDRIAL"/>
    <property type="match status" value="1"/>
</dbReference>
<dbReference type="SUPFAM" id="SSF52540">
    <property type="entry name" value="P-loop containing nucleoside triphosphate hydrolases"/>
    <property type="match status" value="1"/>
</dbReference>
<dbReference type="AlphaFoldDB" id="A0A3P8LDD6"/>
<dbReference type="Gene3D" id="3.40.50.300">
    <property type="entry name" value="P-loop containing nucleotide triphosphate hydrolases"/>
    <property type="match status" value="1"/>
</dbReference>
<dbReference type="InterPro" id="IPR050566">
    <property type="entry name" value="Deoxyribonucleoside_kinase"/>
</dbReference>
<sequence length="175" mass="20105">MRGFVRCLKLIESGDPPNYDYIGTHFGIVKSMMDPTYTRLNENSKVIVVEGNIASGKSHLAARLSSYFGMVHFPDPTEDDIYRINSDPPFDLRVHNALLPDSAKYYTGEIYWNYLKALCCLFNTGLSIYSSFFRNCFFGGHVQVWPHLVIYVKAPKEQIREHLKKRNIVRSSQST</sequence>
<protein>
    <submittedName>
        <fullName evidence="1">Uncharacterized protein</fullName>
    </submittedName>
</protein>
<evidence type="ECO:0000313" key="1">
    <source>
        <dbReference type="EMBL" id="VDP95319.1"/>
    </source>
</evidence>
<dbReference type="GO" id="GO:0005739">
    <property type="term" value="C:mitochondrion"/>
    <property type="evidence" value="ECO:0007669"/>
    <property type="project" value="GOC"/>
</dbReference>
<reference evidence="1 2" key="1">
    <citation type="submission" date="2018-11" db="EMBL/GenBank/DDBJ databases">
        <authorList>
            <consortium name="Pathogen Informatics"/>
        </authorList>
    </citation>
    <scope>NUCLEOTIDE SEQUENCE [LARGE SCALE GENOMIC DNA]</scope>
    <source>
        <strain evidence="1 2">Egypt</strain>
    </source>
</reference>
<dbReference type="PANTHER" id="PTHR10513">
    <property type="entry name" value="DEOXYNUCLEOSIDE KINASE"/>
    <property type="match status" value="1"/>
</dbReference>
<dbReference type="EMBL" id="UZAN01073062">
    <property type="protein sequence ID" value="VDP95319.1"/>
    <property type="molecule type" value="Genomic_DNA"/>
</dbReference>
<dbReference type="Proteomes" id="UP000272942">
    <property type="component" value="Unassembled WGS sequence"/>
</dbReference>
<gene>
    <name evidence="1" type="ORF">ECPE_LOCUS17942</name>
</gene>
<name>A0A3P8LDD6_9TREM</name>
<dbReference type="InterPro" id="IPR027417">
    <property type="entry name" value="P-loop_NTPase"/>
</dbReference>
<accession>A0A3P8LDD6</accession>
<proteinExistence type="predicted"/>
<evidence type="ECO:0000313" key="2">
    <source>
        <dbReference type="Proteomes" id="UP000272942"/>
    </source>
</evidence>
<dbReference type="OrthoDB" id="17400at2759"/>